<gene>
    <name evidence="1" type="ORF">CQW29_25645</name>
</gene>
<evidence type="ECO:0000313" key="2">
    <source>
        <dbReference type="Proteomes" id="UP000239181"/>
    </source>
</evidence>
<accession>A0A2S9I4A2</accession>
<organism evidence="1 2">
    <name type="scientific">Pantoea coffeiphila</name>
    <dbReference type="NCBI Taxonomy" id="1465635"/>
    <lineage>
        <taxon>Bacteria</taxon>
        <taxon>Pseudomonadati</taxon>
        <taxon>Pseudomonadota</taxon>
        <taxon>Gammaproteobacteria</taxon>
        <taxon>Enterobacterales</taxon>
        <taxon>Erwiniaceae</taxon>
        <taxon>Pantoea</taxon>
    </lineage>
</organism>
<proteinExistence type="predicted"/>
<dbReference type="Proteomes" id="UP000239181">
    <property type="component" value="Unassembled WGS sequence"/>
</dbReference>
<dbReference type="EMBL" id="PDET01000029">
    <property type="protein sequence ID" value="PRD12619.1"/>
    <property type="molecule type" value="Genomic_DNA"/>
</dbReference>
<name>A0A2S9I4A2_9GAMM</name>
<reference evidence="1 2" key="1">
    <citation type="submission" date="2017-10" db="EMBL/GenBank/DDBJ databases">
        <title>Draft genome of two endophytic bacteria isolated from 'guarana' Paullinia cupana (Mart.) Ducke.</title>
        <authorList>
            <person name="Siqueira K.A."/>
            <person name="Liotti R.G."/>
            <person name="Mendes T.A."/>
            <person name="Soares M.A."/>
        </authorList>
    </citation>
    <scope>NUCLEOTIDE SEQUENCE [LARGE SCALE GENOMIC DNA]</scope>
    <source>
        <strain evidence="1 2">342</strain>
    </source>
</reference>
<dbReference type="AlphaFoldDB" id="A0A2S9I4A2"/>
<evidence type="ECO:0000313" key="1">
    <source>
        <dbReference type="EMBL" id="PRD12619.1"/>
    </source>
</evidence>
<evidence type="ECO:0008006" key="3">
    <source>
        <dbReference type="Google" id="ProtNLM"/>
    </source>
</evidence>
<keyword evidence="2" id="KW-1185">Reference proteome</keyword>
<dbReference type="RefSeq" id="WP_105595584.1">
    <property type="nucleotide sequence ID" value="NZ_PDET01000029.1"/>
</dbReference>
<protein>
    <recommendedName>
        <fullName evidence="3">Apea-like HEPN domain-containing protein</fullName>
    </recommendedName>
</protein>
<dbReference type="OrthoDB" id="9110500at2"/>
<comment type="caution">
    <text evidence="1">The sequence shown here is derived from an EMBL/GenBank/DDBJ whole genome shotgun (WGS) entry which is preliminary data.</text>
</comment>
<sequence length="236" mass="27218">MLDSKSEIIISSDLLNDEGHYFHVCKNGHKSVIISQAMKFEDLFDNGANAIIDGYYREGVISFAASLERFYEYFIKVVMASKVDDLKIIESSWSYVQSLSERQLGAFIFTYAAFFNSKPEILSRSLFNLRNKVAHNGYIPKRNEAVNYGQRVIDFIVPIILRLNAEYKNQVLEMIDFKLISGNKYFKEQKKIHGDDVGYLISRSKTILSLANDDLKTLNLNDELDKILKRREKLGF</sequence>